<dbReference type="Pfam" id="PF08548">
    <property type="entry name" value="Peptidase_M10_C"/>
    <property type="match status" value="1"/>
</dbReference>
<dbReference type="Proteomes" id="UP000305709">
    <property type="component" value="Unassembled WGS sequence"/>
</dbReference>
<dbReference type="AlphaFoldDB" id="A0A5C4N6C5"/>
<evidence type="ECO:0000313" key="7">
    <source>
        <dbReference type="Proteomes" id="UP000305709"/>
    </source>
</evidence>
<dbReference type="EMBL" id="VDFV01000092">
    <property type="protein sequence ID" value="TNC59858.1"/>
    <property type="molecule type" value="Genomic_DNA"/>
</dbReference>
<organism evidence="6 7">
    <name type="scientific">Rubellimicrobium roseum</name>
    <dbReference type="NCBI Taxonomy" id="687525"/>
    <lineage>
        <taxon>Bacteria</taxon>
        <taxon>Pseudomonadati</taxon>
        <taxon>Pseudomonadota</taxon>
        <taxon>Alphaproteobacteria</taxon>
        <taxon>Rhodobacterales</taxon>
        <taxon>Roseobacteraceae</taxon>
        <taxon>Rubellimicrobium</taxon>
    </lineage>
</organism>
<keyword evidence="7" id="KW-1185">Reference proteome</keyword>
<comment type="subcellular location">
    <subcellularLocation>
        <location evidence="2">Secreted</location>
    </subcellularLocation>
</comment>
<dbReference type="RefSeq" id="WP_139083982.1">
    <property type="nucleotide sequence ID" value="NZ_VDFV01000092.1"/>
</dbReference>
<proteinExistence type="predicted"/>
<dbReference type="InterPro" id="IPR018511">
    <property type="entry name" value="Hemolysin-typ_Ca-bd_CS"/>
</dbReference>
<dbReference type="InterPro" id="IPR050557">
    <property type="entry name" value="RTX_toxin/Mannuronan_C5-epim"/>
</dbReference>
<evidence type="ECO:0000256" key="2">
    <source>
        <dbReference type="ARBA" id="ARBA00004613"/>
    </source>
</evidence>
<dbReference type="InterPro" id="IPR001343">
    <property type="entry name" value="Hemolysn_Ca-bd"/>
</dbReference>
<feature type="domain" description="Peptidase M10 serralysin C-terminal" evidence="5">
    <location>
        <begin position="151"/>
        <end position="262"/>
    </location>
</feature>
<dbReference type="PROSITE" id="PS00330">
    <property type="entry name" value="HEMOLYSIN_CALCIUM"/>
    <property type="match status" value="1"/>
</dbReference>
<protein>
    <recommendedName>
        <fullName evidence="5">Peptidase M10 serralysin C-terminal domain-containing protein</fullName>
    </recommendedName>
</protein>
<dbReference type="PANTHER" id="PTHR38340">
    <property type="entry name" value="S-LAYER PROTEIN"/>
    <property type="match status" value="1"/>
</dbReference>
<evidence type="ECO:0000256" key="3">
    <source>
        <dbReference type="ARBA" id="ARBA00022525"/>
    </source>
</evidence>
<comment type="cofactor">
    <cofactor evidence="1">
        <name>Ca(2+)</name>
        <dbReference type="ChEBI" id="CHEBI:29108"/>
    </cofactor>
</comment>
<accession>A0A5C4N6C5</accession>
<name>A0A5C4N6C5_9RHOB</name>
<keyword evidence="3" id="KW-0964">Secreted</keyword>
<dbReference type="GO" id="GO:0005509">
    <property type="term" value="F:calcium ion binding"/>
    <property type="evidence" value="ECO:0007669"/>
    <property type="project" value="InterPro"/>
</dbReference>
<evidence type="ECO:0000313" key="6">
    <source>
        <dbReference type="EMBL" id="TNC59858.1"/>
    </source>
</evidence>
<dbReference type="SUPFAM" id="SSF51120">
    <property type="entry name" value="beta-Roll"/>
    <property type="match status" value="1"/>
</dbReference>
<dbReference type="PANTHER" id="PTHR38340:SF1">
    <property type="entry name" value="S-LAYER PROTEIN"/>
    <property type="match status" value="1"/>
</dbReference>
<evidence type="ECO:0000259" key="5">
    <source>
        <dbReference type="Pfam" id="PF08548"/>
    </source>
</evidence>
<evidence type="ECO:0000256" key="4">
    <source>
        <dbReference type="ARBA" id="ARBA00022737"/>
    </source>
</evidence>
<comment type="caution">
    <text evidence="6">The sequence shown here is derived from an EMBL/GenBank/DDBJ whole genome shotgun (WGS) entry which is preliminary data.</text>
</comment>
<dbReference type="OrthoDB" id="7793891at2"/>
<dbReference type="Gene3D" id="2.150.10.10">
    <property type="entry name" value="Serralysin-like metalloprotease, C-terminal"/>
    <property type="match status" value="1"/>
</dbReference>
<evidence type="ECO:0000256" key="1">
    <source>
        <dbReference type="ARBA" id="ARBA00001913"/>
    </source>
</evidence>
<gene>
    <name evidence="6" type="ORF">FHG71_22465</name>
</gene>
<reference evidence="6 7" key="1">
    <citation type="submission" date="2019-06" db="EMBL/GenBank/DDBJ databases">
        <authorList>
            <person name="Jiang L."/>
        </authorList>
    </citation>
    <scope>NUCLEOTIDE SEQUENCE [LARGE SCALE GENOMIC DNA]</scope>
    <source>
        <strain evidence="6 7">YIM 48858</strain>
    </source>
</reference>
<dbReference type="InterPro" id="IPR013858">
    <property type="entry name" value="Peptidase_M10B_C"/>
</dbReference>
<dbReference type="PRINTS" id="PR00313">
    <property type="entry name" value="CABNDNGRPT"/>
</dbReference>
<dbReference type="InterPro" id="IPR011049">
    <property type="entry name" value="Serralysin-like_metalloprot_C"/>
</dbReference>
<dbReference type="Pfam" id="PF00353">
    <property type="entry name" value="HemolysinCabind"/>
    <property type="match status" value="1"/>
</dbReference>
<dbReference type="GO" id="GO:0005615">
    <property type="term" value="C:extracellular space"/>
    <property type="evidence" value="ECO:0007669"/>
    <property type="project" value="InterPro"/>
</dbReference>
<sequence length="265" mass="28677">MAVVKAYQALNMLSTQVFYGVATRYDSSTIEITSGDTVARYSGNFTYDDWGNVYGQLTEYTLLVSGSVMGSVSNFRVDAYRFSQAIDREDVSAAYNMVLSGSDDFYGSERGDQLLGLSGNDVMRGNGGNDRLIAGNGWDKLYAGSGADILEGGRGKDQLYGGKDGLGDDFVFKSRHDSVVGSRDMIHNFTKGMDDIDLRGIDANSSTYKNEAFEWSGRTADEHSVWWKTSTSGVRVLADVTGDAKADVEILLVNVSAISSGDVLL</sequence>
<keyword evidence="4" id="KW-0677">Repeat</keyword>